<organism evidence="1 2">
    <name type="scientific">candidate division WWE3 bacterium RBG_16_37_10</name>
    <dbReference type="NCBI Taxonomy" id="1802610"/>
    <lineage>
        <taxon>Bacteria</taxon>
        <taxon>Katanobacteria</taxon>
    </lineage>
</organism>
<dbReference type="AlphaFoldDB" id="A0A1F4USW1"/>
<accession>A0A1F4USW1</accession>
<evidence type="ECO:0000313" key="1">
    <source>
        <dbReference type="EMBL" id="OGC48044.1"/>
    </source>
</evidence>
<proteinExistence type="predicted"/>
<protein>
    <submittedName>
        <fullName evidence="1">Uncharacterized protein</fullName>
    </submittedName>
</protein>
<dbReference type="STRING" id="1802610.A2W32_01655"/>
<gene>
    <name evidence="1" type="ORF">A2W32_01655</name>
</gene>
<dbReference type="Proteomes" id="UP000177371">
    <property type="component" value="Unassembled WGS sequence"/>
</dbReference>
<sequence length="191" mass="22076">MIFVLVLGLYNRVKYSRSSYSEYRNIEIKQDSQTSASIEEPPIDVELNPEPIEPYEYFSNLGKEISDNSYVSIIKNEDGTIDIYNIIQNTPEVIIKSAFEASARKWILEFMKGVYTSDYKVRYVQMSVTWLYAGVRPTQVGLGINQAKSISKEEWENITPYDFCIWLMSVSEGKNDNDFANSTYSKDFVCR</sequence>
<name>A0A1F4USW1_UNCKA</name>
<reference evidence="1 2" key="1">
    <citation type="journal article" date="2016" name="Nat. Commun.">
        <title>Thousands of microbial genomes shed light on interconnected biogeochemical processes in an aquifer system.</title>
        <authorList>
            <person name="Anantharaman K."/>
            <person name="Brown C.T."/>
            <person name="Hug L.A."/>
            <person name="Sharon I."/>
            <person name="Castelle C.J."/>
            <person name="Probst A.J."/>
            <person name="Thomas B.C."/>
            <person name="Singh A."/>
            <person name="Wilkins M.J."/>
            <person name="Karaoz U."/>
            <person name="Brodie E.L."/>
            <person name="Williams K.H."/>
            <person name="Hubbard S.S."/>
            <person name="Banfield J.F."/>
        </authorList>
    </citation>
    <scope>NUCLEOTIDE SEQUENCE [LARGE SCALE GENOMIC DNA]</scope>
</reference>
<evidence type="ECO:0000313" key="2">
    <source>
        <dbReference type="Proteomes" id="UP000177371"/>
    </source>
</evidence>
<comment type="caution">
    <text evidence="1">The sequence shown here is derived from an EMBL/GenBank/DDBJ whole genome shotgun (WGS) entry which is preliminary data.</text>
</comment>
<dbReference type="EMBL" id="MEUT01000079">
    <property type="protein sequence ID" value="OGC48044.1"/>
    <property type="molecule type" value="Genomic_DNA"/>
</dbReference>